<dbReference type="PANTHER" id="PTHR38041:SF1">
    <property type="entry name" value="CHORISMATE MUTASE"/>
    <property type="match status" value="1"/>
</dbReference>
<reference evidence="3" key="1">
    <citation type="submission" date="2022-05" db="EMBL/GenBank/DDBJ databases">
        <authorList>
            <person name="Oliphant S.A."/>
            <person name="Watson-Haigh N.S."/>
            <person name="Sumby K.M."/>
            <person name="Gardner J.M."/>
            <person name="Jiranek V."/>
        </authorList>
    </citation>
    <scope>NUCLEOTIDE SEQUENCE</scope>
    <source>
        <strain evidence="3">KI4_A6</strain>
    </source>
</reference>
<dbReference type="SUPFAM" id="SSF48600">
    <property type="entry name" value="Chorismate mutase II"/>
    <property type="match status" value="1"/>
</dbReference>
<dbReference type="PANTHER" id="PTHR38041">
    <property type="entry name" value="CHORISMATE MUTASE"/>
    <property type="match status" value="1"/>
</dbReference>
<sequence>MEDSLETARQEIQSIDAQLIPLLVKRLTTAQQIAQIKQHHGWPVFDPKREQAVLRQVQTTVPDSREQRAVVEIYRKLMQTTKQLEQQTMEDD</sequence>
<proteinExistence type="predicted"/>
<evidence type="ECO:0000313" key="4">
    <source>
        <dbReference type="Proteomes" id="UP001056164"/>
    </source>
</evidence>
<dbReference type="Proteomes" id="UP001056164">
    <property type="component" value="Chromosome"/>
</dbReference>
<organism evidence="3 4">
    <name type="scientific">Fructilactobacillus carniphilus</name>
    <dbReference type="NCBI Taxonomy" id="2940297"/>
    <lineage>
        <taxon>Bacteria</taxon>
        <taxon>Bacillati</taxon>
        <taxon>Bacillota</taxon>
        <taxon>Bacilli</taxon>
        <taxon>Lactobacillales</taxon>
        <taxon>Lactobacillaceae</taxon>
        <taxon>Fructilactobacillus</taxon>
    </lineage>
</organism>
<dbReference type="Pfam" id="PF01817">
    <property type="entry name" value="CM_2"/>
    <property type="match status" value="1"/>
</dbReference>
<dbReference type="Gene3D" id="1.20.59.10">
    <property type="entry name" value="Chorismate mutase"/>
    <property type="match status" value="1"/>
</dbReference>
<dbReference type="InterPro" id="IPR002701">
    <property type="entry name" value="CM_II_prokaryot"/>
</dbReference>
<dbReference type="RefSeq" id="WP_252795091.1">
    <property type="nucleotide sequence ID" value="NZ_CP097121.1"/>
</dbReference>
<dbReference type="InterPro" id="IPR051331">
    <property type="entry name" value="Chorismate_mutase-related"/>
</dbReference>
<keyword evidence="4" id="KW-1185">Reference proteome</keyword>
<evidence type="ECO:0000259" key="2">
    <source>
        <dbReference type="PROSITE" id="PS51168"/>
    </source>
</evidence>
<feature type="domain" description="Chorismate mutase" evidence="2">
    <location>
        <begin position="1"/>
        <end position="89"/>
    </location>
</feature>
<name>A0ABY5BVP4_9LACO</name>
<dbReference type="InterPro" id="IPR036979">
    <property type="entry name" value="CM_dom_sf"/>
</dbReference>
<dbReference type="PROSITE" id="PS51168">
    <property type="entry name" value="CHORISMATE_MUT_2"/>
    <property type="match status" value="1"/>
</dbReference>
<accession>A0ABY5BVP4</accession>
<dbReference type="EMBL" id="CP097121">
    <property type="protein sequence ID" value="USS90576.1"/>
    <property type="molecule type" value="Genomic_DNA"/>
</dbReference>
<evidence type="ECO:0000313" key="3">
    <source>
        <dbReference type="EMBL" id="USS90576.1"/>
    </source>
</evidence>
<protein>
    <submittedName>
        <fullName evidence="3">Chorismate mutase</fullName>
    </submittedName>
</protein>
<gene>
    <name evidence="3" type="ORF">M3M37_07010</name>
</gene>
<evidence type="ECO:0000256" key="1">
    <source>
        <dbReference type="ARBA" id="ARBA00023235"/>
    </source>
</evidence>
<keyword evidence="1" id="KW-0413">Isomerase</keyword>
<dbReference type="InterPro" id="IPR036263">
    <property type="entry name" value="Chorismate_II_sf"/>
</dbReference>
<dbReference type="SMART" id="SM00830">
    <property type="entry name" value="CM_2"/>
    <property type="match status" value="1"/>
</dbReference>